<sequence>MTARADRLAALRDLVGTNRLTPVQRRIVQTIAEHLDDADTFSSAELAAIAGVSQPSVTRLASALGFASYPELRQALRALVRDDSQPVESTPRLDAVRDEIANLTWMERQLTSEPLLAEAGRRLAGSVPLLVIGLRASAPLAAYLSFYARKVHPAVITVDRAGSEGIDAIAEAHARGANAALVLALPRWPRELLTLVEVAGDLGIDLVTIADRAHGPIQARARVSLVAPVGTSLLYDTHASAFVLAQLLVQAIADAAPLSAKASMEAFEERASRYRYFLRGEA</sequence>
<dbReference type="Proteomes" id="UP000000771">
    <property type="component" value="Chromosome"/>
</dbReference>
<dbReference type="GO" id="GO:0097367">
    <property type="term" value="F:carbohydrate derivative binding"/>
    <property type="evidence" value="ECO:0007669"/>
    <property type="project" value="InterPro"/>
</dbReference>
<name>C7M027_ACIFD</name>
<evidence type="ECO:0000259" key="1">
    <source>
        <dbReference type="PROSITE" id="PS51071"/>
    </source>
</evidence>
<dbReference type="InterPro" id="IPR000281">
    <property type="entry name" value="HTH_RpiR"/>
</dbReference>
<dbReference type="PANTHER" id="PTHR30514:SF18">
    <property type="entry name" value="RPIR-FAMILY TRANSCRIPTIONAL REGULATOR"/>
    <property type="match status" value="1"/>
</dbReference>
<dbReference type="InterPro" id="IPR009057">
    <property type="entry name" value="Homeodomain-like_sf"/>
</dbReference>
<dbReference type="Pfam" id="PF01418">
    <property type="entry name" value="HTH_6"/>
    <property type="match status" value="1"/>
</dbReference>
<dbReference type="GO" id="GO:0003677">
    <property type="term" value="F:DNA binding"/>
    <property type="evidence" value="ECO:0007669"/>
    <property type="project" value="InterPro"/>
</dbReference>
<dbReference type="PANTHER" id="PTHR30514">
    <property type="entry name" value="GLUCOKINASE"/>
    <property type="match status" value="1"/>
</dbReference>
<proteinExistence type="predicted"/>
<dbReference type="InterPro" id="IPR047640">
    <property type="entry name" value="RpiR-like"/>
</dbReference>
<dbReference type="InterPro" id="IPR036388">
    <property type="entry name" value="WH-like_DNA-bd_sf"/>
</dbReference>
<keyword evidence="3" id="KW-1185">Reference proteome</keyword>
<dbReference type="EMBL" id="CP001631">
    <property type="protein sequence ID" value="ACU54335.1"/>
    <property type="molecule type" value="Genomic_DNA"/>
</dbReference>
<dbReference type="Gene3D" id="3.40.50.10490">
    <property type="entry name" value="Glucose-6-phosphate isomerase like protein, domain 1"/>
    <property type="match status" value="1"/>
</dbReference>
<dbReference type="GO" id="GO:0003700">
    <property type="term" value="F:DNA-binding transcription factor activity"/>
    <property type="evidence" value="ECO:0007669"/>
    <property type="project" value="InterPro"/>
</dbReference>
<accession>C7M027</accession>
<reference evidence="2 3" key="1">
    <citation type="journal article" date="2009" name="Stand. Genomic Sci.">
        <title>Complete genome sequence of Acidimicrobium ferrooxidans type strain (ICP).</title>
        <authorList>
            <person name="Clum A."/>
            <person name="Nolan M."/>
            <person name="Lang E."/>
            <person name="Glavina Del Rio T."/>
            <person name="Tice H."/>
            <person name="Copeland A."/>
            <person name="Cheng J.F."/>
            <person name="Lucas S."/>
            <person name="Chen F."/>
            <person name="Bruce D."/>
            <person name="Goodwin L."/>
            <person name="Pitluck S."/>
            <person name="Ivanova N."/>
            <person name="Mavrommatis K."/>
            <person name="Mikhailova N."/>
            <person name="Pati A."/>
            <person name="Chen A."/>
            <person name="Palaniappan K."/>
            <person name="Goker M."/>
            <person name="Spring S."/>
            <person name="Land M."/>
            <person name="Hauser L."/>
            <person name="Chang Y.J."/>
            <person name="Jeffries C.C."/>
            <person name="Chain P."/>
            <person name="Bristow J."/>
            <person name="Eisen J.A."/>
            <person name="Markowitz V."/>
            <person name="Hugenholtz P."/>
            <person name="Kyrpides N.C."/>
            <person name="Klenk H.P."/>
            <person name="Lapidus A."/>
        </authorList>
    </citation>
    <scope>NUCLEOTIDE SEQUENCE [LARGE SCALE GENOMIC DNA]</scope>
    <source>
        <strain evidence="3">DSM 10331 / JCM 15462 / NBRC 103882 / ICP</strain>
    </source>
</reference>
<dbReference type="GO" id="GO:1901135">
    <property type="term" value="P:carbohydrate derivative metabolic process"/>
    <property type="evidence" value="ECO:0007669"/>
    <property type="project" value="InterPro"/>
</dbReference>
<gene>
    <name evidence="2" type="ordered locus">Afer_1411</name>
</gene>
<dbReference type="InterPro" id="IPR046348">
    <property type="entry name" value="SIS_dom_sf"/>
</dbReference>
<dbReference type="Gene3D" id="1.10.10.10">
    <property type="entry name" value="Winged helix-like DNA-binding domain superfamily/Winged helix DNA-binding domain"/>
    <property type="match status" value="1"/>
</dbReference>
<dbReference type="SUPFAM" id="SSF53697">
    <property type="entry name" value="SIS domain"/>
    <property type="match status" value="1"/>
</dbReference>
<dbReference type="RefSeq" id="WP_015798818.1">
    <property type="nucleotide sequence ID" value="NC_013124.1"/>
</dbReference>
<dbReference type="AlphaFoldDB" id="C7M027"/>
<dbReference type="HOGENOM" id="CLU_055769_1_1_11"/>
<dbReference type="STRING" id="525909.Afer_1411"/>
<organism evidence="2 3">
    <name type="scientific">Acidimicrobium ferrooxidans (strain DSM 10331 / JCM 15462 / NBRC 103882 / ICP)</name>
    <dbReference type="NCBI Taxonomy" id="525909"/>
    <lineage>
        <taxon>Bacteria</taxon>
        <taxon>Bacillati</taxon>
        <taxon>Actinomycetota</taxon>
        <taxon>Acidimicrobiia</taxon>
        <taxon>Acidimicrobiales</taxon>
        <taxon>Acidimicrobiaceae</taxon>
        <taxon>Acidimicrobium</taxon>
    </lineage>
</organism>
<dbReference type="eggNOG" id="COG1737">
    <property type="taxonomic scope" value="Bacteria"/>
</dbReference>
<dbReference type="SUPFAM" id="SSF46689">
    <property type="entry name" value="Homeodomain-like"/>
    <property type="match status" value="1"/>
</dbReference>
<dbReference type="PROSITE" id="PS51071">
    <property type="entry name" value="HTH_RPIR"/>
    <property type="match status" value="1"/>
</dbReference>
<evidence type="ECO:0000313" key="3">
    <source>
        <dbReference type="Proteomes" id="UP000000771"/>
    </source>
</evidence>
<protein>
    <submittedName>
        <fullName evidence="2">Transcriptional regulator, RpiR family</fullName>
    </submittedName>
</protein>
<feature type="domain" description="HTH rpiR-type" evidence="1">
    <location>
        <begin position="7"/>
        <end position="83"/>
    </location>
</feature>
<evidence type="ECO:0000313" key="2">
    <source>
        <dbReference type="EMBL" id="ACU54335.1"/>
    </source>
</evidence>
<dbReference type="KEGG" id="afo:Afer_1411"/>